<dbReference type="InterPro" id="IPR036928">
    <property type="entry name" value="AS_sf"/>
</dbReference>
<reference evidence="4 5" key="1">
    <citation type="submission" date="2017-12" db="EMBL/GenBank/DDBJ databases">
        <title>Phylogenetic diversity of female urinary microbiome.</title>
        <authorList>
            <person name="Thomas-White K."/>
            <person name="Wolfe A.J."/>
        </authorList>
    </citation>
    <scope>NUCLEOTIDE SEQUENCE [LARGE SCALE GENOMIC DNA]</scope>
    <source>
        <strain evidence="4 5">UMB0426</strain>
    </source>
</reference>
<proteinExistence type="inferred from homology"/>
<evidence type="ECO:0000313" key="4">
    <source>
        <dbReference type="EMBL" id="PKY70760.1"/>
    </source>
</evidence>
<keyword evidence="2" id="KW-0175">Coiled coil</keyword>
<dbReference type="PANTHER" id="PTHR11895">
    <property type="entry name" value="TRANSAMIDASE"/>
    <property type="match status" value="1"/>
</dbReference>
<organism evidence="4 5">
    <name type="scientific">Brevibacterium ravenspurgense</name>
    <dbReference type="NCBI Taxonomy" id="479117"/>
    <lineage>
        <taxon>Bacteria</taxon>
        <taxon>Bacillati</taxon>
        <taxon>Actinomycetota</taxon>
        <taxon>Actinomycetes</taxon>
        <taxon>Micrococcales</taxon>
        <taxon>Brevibacteriaceae</taxon>
        <taxon>Brevibacterium</taxon>
    </lineage>
</organism>
<dbReference type="InterPro" id="IPR000120">
    <property type="entry name" value="Amidase"/>
</dbReference>
<dbReference type="EMBL" id="PKGO01000003">
    <property type="protein sequence ID" value="PKY70760.1"/>
    <property type="molecule type" value="Genomic_DNA"/>
</dbReference>
<protein>
    <submittedName>
        <fullName evidence="4">Amidase</fullName>
    </submittedName>
</protein>
<comment type="caution">
    <text evidence="4">The sequence shown here is derived from an EMBL/GenBank/DDBJ whole genome shotgun (WGS) entry which is preliminary data.</text>
</comment>
<feature type="domain" description="Amidase" evidence="3">
    <location>
        <begin position="312"/>
        <end position="416"/>
    </location>
</feature>
<dbReference type="AlphaFoldDB" id="A0A2I1II24"/>
<dbReference type="SUPFAM" id="SSF75304">
    <property type="entry name" value="Amidase signature (AS) enzymes"/>
    <property type="match status" value="1"/>
</dbReference>
<comment type="similarity">
    <text evidence="1">Belongs to the amidase family.</text>
</comment>
<dbReference type="PANTHER" id="PTHR11895:SF7">
    <property type="entry name" value="GLUTAMYL-TRNA(GLN) AMIDOTRANSFERASE SUBUNIT A, MITOCHONDRIAL"/>
    <property type="match status" value="1"/>
</dbReference>
<dbReference type="PROSITE" id="PS00571">
    <property type="entry name" value="AMIDASES"/>
    <property type="match status" value="1"/>
</dbReference>
<dbReference type="GO" id="GO:0003824">
    <property type="term" value="F:catalytic activity"/>
    <property type="evidence" value="ECO:0007669"/>
    <property type="project" value="InterPro"/>
</dbReference>
<dbReference type="InterPro" id="IPR020556">
    <property type="entry name" value="Amidase_CS"/>
</dbReference>
<sequence length="443" mass="45887">MPAAGPAILSRTGLTVEGVEVTVADIDRILREVASAGDRFNAVTEMLPELARERAGEAAQRADEGLPPRALEGQPFAVKDIVFIAGAPTSMGSRVDVLSHPDATTGTADVIERLMAAGAIPVAKTNCQEFSHGIFGEHSAFGTVVNPAGAGLCTGGSSSGSAALVAAGTVPFAVGSDTAGSVRVPAGCQGVVGFKPTLGAVNTDGVFPLSPSFDTLGFFTRTVSEAVRVFSAVVDFSAGAPASVTVGTFELSTPHWIEDGADYLDTTEPVDLEPFIEESGALYDTVRKYESYRILGPLAETQSEAFTPGVLDRVKQSADVSEAEYKQALADVEALRERALAQFADVDVIVSPALDGGTVPWDSIGPDARPAFVRYSQLFNVLGWPAITIPTGRKYDSGAPACLHIAGKPGEDATVLAVAAEVERRLQAEANAAQPTDPQAGAN</sequence>
<feature type="domain" description="Amidase" evidence="3">
    <location>
        <begin position="29"/>
        <end position="235"/>
    </location>
</feature>
<accession>A0A2I1II24</accession>
<dbReference type="Gene3D" id="3.90.1300.10">
    <property type="entry name" value="Amidase signature (AS) domain"/>
    <property type="match status" value="2"/>
</dbReference>
<name>A0A2I1II24_9MICO</name>
<evidence type="ECO:0000259" key="3">
    <source>
        <dbReference type="Pfam" id="PF01425"/>
    </source>
</evidence>
<dbReference type="Proteomes" id="UP000242755">
    <property type="component" value="Unassembled WGS sequence"/>
</dbReference>
<dbReference type="InterPro" id="IPR023631">
    <property type="entry name" value="Amidase_dom"/>
</dbReference>
<evidence type="ECO:0000256" key="2">
    <source>
        <dbReference type="SAM" id="Coils"/>
    </source>
</evidence>
<dbReference type="STRING" id="1176165.GCA_001584405_01379"/>
<feature type="coiled-coil region" evidence="2">
    <location>
        <begin position="311"/>
        <end position="342"/>
    </location>
</feature>
<gene>
    <name evidence="4" type="ORF">CYJ40_04135</name>
</gene>
<evidence type="ECO:0000313" key="5">
    <source>
        <dbReference type="Proteomes" id="UP000242755"/>
    </source>
</evidence>
<evidence type="ECO:0000256" key="1">
    <source>
        <dbReference type="ARBA" id="ARBA00009199"/>
    </source>
</evidence>
<dbReference type="Pfam" id="PF01425">
    <property type="entry name" value="Amidase"/>
    <property type="match status" value="2"/>
</dbReference>